<keyword evidence="4" id="KW-1134">Transmembrane beta strand</keyword>
<evidence type="ECO:0000256" key="2">
    <source>
        <dbReference type="ARBA" id="ARBA00007613"/>
    </source>
</evidence>
<protein>
    <submittedName>
        <fullName evidence="9">TolC family protein</fullName>
    </submittedName>
</protein>
<sequence length="448" mass="50218">MKLLLKTSMIICSLSFLGLHANAQADTTAVIHRLSVKEAVEYAEQNNVQVKNALVDILLQKQSNNEITATAYPSLAANGSFTDNLKLPVQLIPGEFLGQPAGTFIPLKFGTQYATSGSLDLSQVVFDGQVFVGLQARSTSMKWQTLNAEITKQNIKANVIKVYYQLVLSKTQIALLDVNIGLVEKQRHDTKAMYENGFAEQLDVDKNDVQLANLKTEKEKVLLSVANGYNGLKILLGMSPKDMLVLTDSLSDDQIKDQVLINQAYNYEDRKEYQYLQLTRQLNEYDIKRYQYSRLPALTLNASYATQNYGDKIDYSKDWYSSSYVGLRISVPLFKGFAIHSRVAQAKLKLQKTENQLEDMKHTIDNDVITATNNFKTAIAVMDYQKKNMELADRVYQQTKKKYEVGTGSQTEVVTAQAGLETAQSNYVNSLYDAVIARVDFLKATGNL</sequence>
<dbReference type="GO" id="GO:0009279">
    <property type="term" value="C:cell outer membrane"/>
    <property type="evidence" value="ECO:0007669"/>
    <property type="project" value="UniProtKB-SubCell"/>
</dbReference>
<dbReference type="Gene3D" id="1.20.1600.10">
    <property type="entry name" value="Outer membrane efflux proteins (OEP)"/>
    <property type="match status" value="1"/>
</dbReference>
<dbReference type="EMBL" id="VWSH01000001">
    <property type="protein sequence ID" value="KAA5537197.1"/>
    <property type="molecule type" value="Genomic_DNA"/>
</dbReference>
<dbReference type="PANTHER" id="PTHR30026">
    <property type="entry name" value="OUTER MEMBRANE PROTEIN TOLC"/>
    <property type="match status" value="1"/>
</dbReference>
<keyword evidence="6" id="KW-0472">Membrane</keyword>
<accession>A0A5M6CQ17</accession>
<dbReference type="Pfam" id="PF02321">
    <property type="entry name" value="OEP"/>
    <property type="match status" value="1"/>
</dbReference>
<reference evidence="9 10" key="1">
    <citation type="submission" date="2019-09" db="EMBL/GenBank/DDBJ databases">
        <title>Genome sequence and assembly of Taibaiella sp.</title>
        <authorList>
            <person name="Chhetri G."/>
        </authorList>
    </citation>
    <scope>NUCLEOTIDE SEQUENCE [LARGE SCALE GENOMIC DNA]</scope>
    <source>
        <strain evidence="9 10">KVB11</strain>
    </source>
</reference>
<keyword evidence="8" id="KW-0732">Signal</keyword>
<dbReference type="GO" id="GO:1990281">
    <property type="term" value="C:efflux pump complex"/>
    <property type="evidence" value="ECO:0007669"/>
    <property type="project" value="TreeGrafter"/>
</dbReference>
<evidence type="ECO:0000256" key="1">
    <source>
        <dbReference type="ARBA" id="ARBA00004442"/>
    </source>
</evidence>
<dbReference type="AlphaFoldDB" id="A0A5M6CQ17"/>
<comment type="caution">
    <text evidence="9">The sequence shown here is derived from an EMBL/GenBank/DDBJ whole genome shotgun (WGS) entry which is preliminary data.</text>
</comment>
<dbReference type="GO" id="GO:0015562">
    <property type="term" value="F:efflux transmembrane transporter activity"/>
    <property type="evidence" value="ECO:0007669"/>
    <property type="project" value="InterPro"/>
</dbReference>
<evidence type="ECO:0000256" key="4">
    <source>
        <dbReference type="ARBA" id="ARBA00022452"/>
    </source>
</evidence>
<organism evidence="9 10">
    <name type="scientific">Taibaiella lutea</name>
    <dbReference type="NCBI Taxonomy" id="2608001"/>
    <lineage>
        <taxon>Bacteria</taxon>
        <taxon>Pseudomonadati</taxon>
        <taxon>Bacteroidota</taxon>
        <taxon>Chitinophagia</taxon>
        <taxon>Chitinophagales</taxon>
        <taxon>Chitinophagaceae</taxon>
        <taxon>Taibaiella</taxon>
    </lineage>
</organism>
<dbReference type="SUPFAM" id="SSF56954">
    <property type="entry name" value="Outer membrane efflux proteins (OEP)"/>
    <property type="match status" value="1"/>
</dbReference>
<proteinExistence type="inferred from homology"/>
<keyword evidence="5" id="KW-0812">Transmembrane</keyword>
<name>A0A5M6CQ17_9BACT</name>
<keyword evidence="3" id="KW-0813">Transport</keyword>
<dbReference type="PANTHER" id="PTHR30026:SF20">
    <property type="entry name" value="OUTER MEMBRANE PROTEIN TOLC"/>
    <property type="match status" value="1"/>
</dbReference>
<dbReference type="InterPro" id="IPR003423">
    <property type="entry name" value="OMP_efflux"/>
</dbReference>
<dbReference type="GO" id="GO:0015288">
    <property type="term" value="F:porin activity"/>
    <property type="evidence" value="ECO:0007669"/>
    <property type="project" value="TreeGrafter"/>
</dbReference>
<evidence type="ECO:0000256" key="6">
    <source>
        <dbReference type="ARBA" id="ARBA00023136"/>
    </source>
</evidence>
<evidence type="ECO:0000313" key="9">
    <source>
        <dbReference type="EMBL" id="KAA5537197.1"/>
    </source>
</evidence>
<dbReference type="RefSeq" id="WP_150031773.1">
    <property type="nucleotide sequence ID" value="NZ_VWSH01000001.1"/>
</dbReference>
<feature type="signal peptide" evidence="8">
    <location>
        <begin position="1"/>
        <end position="25"/>
    </location>
</feature>
<evidence type="ECO:0000256" key="8">
    <source>
        <dbReference type="SAM" id="SignalP"/>
    </source>
</evidence>
<evidence type="ECO:0000313" key="10">
    <source>
        <dbReference type="Proteomes" id="UP000323632"/>
    </source>
</evidence>
<evidence type="ECO:0000256" key="7">
    <source>
        <dbReference type="ARBA" id="ARBA00023237"/>
    </source>
</evidence>
<dbReference type="Proteomes" id="UP000323632">
    <property type="component" value="Unassembled WGS sequence"/>
</dbReference>
<evidence type="ECO:0000256" key="5">
    <source>
        <dbReference type="ARBA" id="ARBA00022692"/>
    </source>
</evidence>
<evidence type="ECO:0000256" key="3">
    <source>
        <dbReference type="ARBA" id="ARBA00022448"/>
    </source>
</evidence>
<keyword evidence="7" id="KW-0998">Cell outer membrane</keyword>
<comment type="similarity">
    <text evidence="2">Belongs to the outer membrane factor (OMF) (TC 1.B.17) family.</text>
</comment>
<gene>
    <name evidence="9" type="ORF">F0919_05855</name>
</gene>
<comment type="subcellular location">
    <subcellularLocation>
        <location evidence="1">Cell outer membrane</location>
    </subcellularLocation>
</comment>
<dbReference type="InterPro" id="IPR051906">
    <property type="entry name" value="TolC-like"/>
</dbReference>
<feature type="chain" id="PRO_5024332906" evidence="8">
    <location>
        <begin position="26"/>
        <end position="448"/>
    </location>
</feature>
<keyword evidence="10" id="KW-1185">Reference proteome</keyword>